<gene>
    <name evidence="2" type="ORF">BJX67DRAFT_338072</name>
</gene>
<reference evidence="2 3" key="1">
    <citation type="submission" date="2024-07" db="EMBL/GenBank/DDBJ databases">
        <title>Section-level genome sequencing and comparative genomics of Aspergillus sections Usti and Cavernicolus.</title>
        <authorList>
            <consortium name="Lawrence Berkeley National Laboratory"/>
            <person name="Nybo J.L."/>
            <person name="Vesth T.C."/>
            <person name="Theobald S."/>
            <person name="Frisvad J.C."/>
            <person name="Larsen T.O."/>
            <person name="Kjaerboelling I."/>
            <person name="Rothschild-Mancinelli K."/>
            <person name="Lyhne E.K."/>
            <person name="Kogle M.E."/>
            <person name="Barry K."/>
            <person name="Clum A."/>
            <person name="Na H."/>
            <person name="Ledsgaard L."/>
            <person name="Lin J."/>
            <person name="Lipzen A."/>
            <person name="Kuo A."/>
            <person name="Riley R."/>
            <person name="Mondo S."/>
            <person name="Labutti K."/>
            <person name="Haridas S."/>
            <person name="Pangalinan J."/>
            <person name="Salamov A.A."/>
            <person name="Simmons B.A."/>
            <person name="Magnuson J.K."/>
            <person name="Chen J."/>
            <person name="Drula E."/>
            <person name="Henrissat B."/>
            <person name="Wiebenga A."/>
            <person name="Lubbers R.J."/>
            <person name="Gomes A.C."/>
            <person name="Macurrencykelacurrency M.R."/>
            <person name="Stajich J."/>
            <person name="Grigoriev I.V."/>
            <person name="Mortensen U.H."/>
            <person name="De Vries R.P."/>
            <person name="Baker S.E."/>
            <person name="Andersen M.R."/>
        </authorList>
    </citation>
    <scope>NUCLEOTIDE SEQUENCE [LARGE SCALE GENOMIC DNA]</scope>
    <source>
        <strain evidence="2 3">CBS 449.75</strain>
    </source>
</reference>
<comment type="caution">
    <text evidence="2">The sequence shown here is derived from an EMBL/GenBank/DDBJ whole genome shotgun (WGS) entry which is preliminary data.</text>
</comment>
<dbReference type="PANTHER" id="PTHR42070">
    <property type="entry name" value="FILAMENT ASSOCIATED PROTEIN, PUTATIVE (AFU_ORTHOLOGUE AFUA_8G06630)-RELATED"/>
    <property type="match status" value="1"/>
</dbReference>
<feature type="coiled-coil region" evidence="1">
    <location>
        <begin position="17"/>
        <end position="44"/>
    </location>
</feature>
<evidence type="ECO:0000313" key="3">
    <source>
        <dbReference type="Proteomes" id="UP001610432"/>
    </source>
</evidence>
<dbReference type="EMBL" id="JBFXLQ010000095">
    <property type="protein sequence ID" value="KAL2859915.1"/>
    <property type="molecule type" value="Genomic_DNA"/>
</dbReference>
<name>A0ABR4L5W0_9EURO</name>
<dbReference type="RefSeq" id="XP_070880471.1">
    <property type="nucleotide sequence ID" value="XM_071027608.1"/>
</dbReference>
<dbReference type="Proteomes" id="UP001610432">
    <property type="component" value="Unassembled WGS sequence"/>
</dbReference>
<protein>
    <recommendedName>
        <fullName evidence="4">BZIP domain-containing protein</fullName>
    </recommendedName>
</protein>
<keyword evidence="1" id="KW-0175">Coiled coil</keyword>
<evidence type="ECO:0000313" key="2">
    <source>
        <dbReference type="EMBL" id="KAL2859915.1"/>
    </source>
</evidence>
<evidence type="ECO:0008006" key="4">
    <source>
        <dbReference type="Google" id="ProtNLM"/>
    </source>
</evidence>
<dbReference type="GeneID" id="98142680"/>
<dbReference type="Gene3D" id="1.20.5.170">
    <property type="match status" value="1"/>
</dbReference>
<organism evidence="2 3">
    <name type="scientific">Aspergillus lucknowensis</name>
    <dbReference type="NCBI Taxonomy" id="176173"/>
    <lineage>
        <taxon>Eukaryota</taxon>
        <taxon>Fungi</taxon>
        <taxon>Dikarya</taxon>
        <taxon>Ascomycota</taxon>
        <taxon>Pezizomycotina</taxon>
        <taxon>Eurotiomycetes</taxon>
        <taxon>Eurotiomycetidae</taxon>
        <taxon>Eurotiales</taxon>
        <taxon>Aspergillaceae</taxon>
        <taxon>Aspergillus</taxon>
        <taxon>Aspergillus subgen. Nidulantes</taxon>
    </lineage>
</organism>
<evidence type="ECO:0000256" key="1">
    <source>
        <dbReference type="SAM" id="Coils"/>
    </source>
</evidence>
<dbReference type="PANTHER" id="PTHR42070:SF1">
    <property type="entry name" value="FILAMENT ASSOCIATED PROTEIN, PUTATIVE (AFU_ORTHOLOGUE AFUA_8G06630)-RELATED"/>
    <property type="match status" value="1"/>
</dbReference>
<dbReference type="InterPro" id="IPR046347">
    <property type="entry name" value="bZIP_sf"/>
</dbReference>
<proteinExistence type="predicted"/>
<sequence>MPRPKRKTKAEDLIRVRNNQRRLRERRKQHVAELEQKVKQLESAGAAAQVPLRSTSLARENRILRTLLESTGFDSLLLEEYLRGTPLGGLQGSLESDFIAPAGPVAGVEFVGLEPGSMPTDQLDALATGEPSSGIQNIDLVSPDALDLSYSAPTLGANETSLDILQSQPLTWNSELLMAEDPAGVLHTLDGETSRSANSVNSETTLCSVAFHLIIQCNRTDKDVLELETKLRHGYKMPAGPGEGCRVDNVTLLAVLAELVSGPGIGRC</sequence>
<keyword evidence="3" id="KW-1185">Reference proteome</keyword>
<dbReference type="SUPFAM" id="SSF57959">
    <property type="entry name" value="Leucine zipper domain"/>
    <property type="match status" value="1"/>
</dbReference>
<accession>A0ABR4L5W0</accession>
<dbReference type="CDD" id="cd14688">
    <property type="entry name" value="bZIP_YAP"/>
    <property type="match status" value="1"/>
</dbReference>